<keyword evidence="1" id="KW-0812">Transmembrane</keyword>
<keyword evidence="1" id="KW-0472">Membrane</keyword>
<sequence length="352" mass="40643">MKKILKFLKYFVLFVVTAILLSILYVFISNKVFIGGKDAAFADYLSKNNEQLKGKIDGKLFDSDFYNSQVILLGEVHGYADNQKLDQYFLKFLNQKAGIRYYIAEMDSINSRKLNLFLHGNTKDQNLLKEVVVAIQKRIPQQSSKELLEKWNDIYDYNQTLKDSLKISVIGVDTDFNDNSRKISRDSAMIVNFKNLVKKLNIGNEKFYGLFGFYHVLQHTIKKDGKPFAERLKNSGFKTSSIISYTLDSEMYLPKNPQFPTPEDQKIDWINADGPFMLVKGINDFKELAQPNSMTLFKLNSKDSPYQNSDKLISIKSRMFGESFTPQEKTNTLDYFQYMVLLKNSKALTPIQ</sequence>
<dbReference type="Proteomes" id="UP000092651">
    <property type="component" value="Unassembled WGS sequence"/>
</dbReference>
<protein>
    <recommendedName>
        <fullName evidence="4">Erythromycin esterase</fullName>
    </recommendedName>
</protein>
<dbReference type="SUPFAM" id="SSF159501">
    <property type="entry name" value="EreA/ChaN-like"/>
    <property type="match status" value="1"/>
</dbReference>
<keyword evidence="1" id="KW-1133">Transmembrane helix</keyword>
<dbReference type="AlphaFoldDB" id="A0A1B8ZGR8"/>
<evidence type="ECO:0000313" key="2">
    <source>
        <dbReference type="EMBL" id="OCA70803.1"/>
    </source>
</evidence>
<evidence type="ECO:0000256" key="1">
    <source>
        <dbReference type="SAM" id="Phobius"/>
    </source>
</evidence>
<accession>A0A1B8ZGR8</accession>
<gene>
    <name evidence="2" type="ORF">BBI01_12745</name>
</gene>
<organism evidence="2 3">
    <name type="scientific">Chryseobacterium artocarpi</name>
    <dbReference type="NCBI Taxonomy" id="1414727"/>
    <lineage>
        <taxon>Bacteria</taxon>
        <taxon>Pseudomonadati</taxon>
        <taxon>Bacteroidota</taxon>
        <taxon>Flavobacteriia</taxon>
        <taxon>Flavobacteriales</taxon>
        <taxon>Weeksellaceae</taxon>
        <taxon>Chryseobacterium group</taxon>
        <taxon>Chryseobacterium</taxon>
    </lineage>
</organism>
<dbReference type="RefSeq" id="WP_065395210.1">
    <property type="nucleotide sequence ID" value="NZ_MAYH01000034.1"/>
</dbReference>
<keyword evidence="3" id="KW-1185">Reference proteome</keyword>
<proteinExistence type="predicted"/>
<feature type="transmembrane region" description="Helical" evidence="1">
    <location>
        <begin position="7"/>
        <end position="28"/>
    </location>
</feature>
<evidence type="ECO:0000313" key="3">
    <source>
        <dbReference type="Proteomes" id="UP000092651"/>
    </source>
</evidence>
<dbReference type="EMBL" id="MAYH01000034">
    <property type="protein sequence ID" value="OCA70803.1"/>
    <property type="molecule type" value="Genomic_DNA"/>
</dbReference>
<reference evidence="2 3" key="1">
    <citation type="submission" date="2016-07" db="EMBL/GenBank/DDBJ databases">
        <authorList>
            <person name="Jeong J.-J."/>
            <person name="Kim D.W."/>
            <person name="Sang M.K."/>
            <person name="Choi I.-G."/>
            <person name="Kim K.D."/>
        </authorList>
    </citation>
    <scope>NUCLEOTIDE SEQUENCE [LARGE SCALE GENOMIC DNA]</scope>
    <source>
        <strain evidence="2 3">UTM-3</strain>
    </source>
</reference>
<name>A0A1B8ZGR8_9FLAO</name>
<evidence type="ECO:0008006" key="4">
    <source>
        <dbReference type="Google" id="ProtNLM"/>
    </source>
</evidence>
<dbReference type="OrthoDB" id="699839at2"/>
<comment type="caution">
    <text evidence="2">The sequence shown here is derived from an EMBL/GenBank/DDBJ whole genome shotgun (WGS) entry which is preliminary data.</text>
</comment>